<dbReference type="InterPro" id="IPR009003">
    <property type="entry name" value="Peptidase_S1_PA"/>
</dbReference>
<dbReference type="PANTHER" id="PTHR24276:SF98">
    <property type="entry name" value="FI18310P1-RELATED"/>
    <property type="match status" value="1"/>
</dbReference>
<dbReference type="GO" id="GO:0004252">
    <property type="term" value="F:serine-type endopeptidase activity"/>
    <property type="evidence" value="ECO:0007669"/>
    <property type="project" value="InterPro"/>
</dbReference>
<dbReference type="PRINTS" id="PR00722">
    <property type="entry name" value="CHYMOTRYPSIN"/>
</dbReference>
<comment type="caution">
    <text evidence="9">The sequence shown here is derived from an EMBL/GenBank/DDBJ whole genome shotgun (WGS) entry which is preliminary data.</text>
</comment>
<dbReference type="PROSITE" id="PS50240">
    <property type="entry name" value="TRYPSIN_DOM"/>
    <property type="match status" value="1"/>
</dbReference>
<dbReference type="SMART" id="SM00020">
    <property type="entry name" value="Tryp_SPc"/>
    <property type="match status" value="1"/>
</dbReference>
<keyword evidence="2 6" id="KW-0645">Protease</keyword>
<dbReference type="Pfam" id="PF00089">
    <property type="entry name" value="Trypsin"/>
    <property type="match status" value="1"/>
</dbReference>
<dbReference type="EMBL" id="MTYJ01000095">
    <property type="protein sequence ID" value="OQV15032.1"/>
    <property type="molecule type" value="Genomic_DNA"/>
</dbReference>
<evidence type="ECO:0000313" key="10">
    <source>
        <dbReference type="Proteomes" id="UP000192578"/>
    </source>
</evidence>
<evidence type="ECO:0000256" key="4">
    <source>
        <dbReference type="ARBA" id="ARBA00022825"/>
    </source>
</evidence>
<gene>
    <name evidence="9" type="ORF">BV898_10791</name>
</gene>
<evidence type="ECO:0000256" key="1">
    <source>
        <dbReference type="ARBA" id="ARBA00007664"/>
    </source>
</evidence>
<evidence type="ECO:0000256" key="2">
    <source>
        <dbReference type="ARBA" id="ARBA00022670"/>
    </source>
</evidence>
<dbReference type="InterPro" id="IPR001314">
    <property type="entry name" value="Peptidase_S1A"/>
</dbReference>
<evidence type="ECO:0000313" key="9">
    <source>
        <dbReference type="EMBL" id="OQV15032.1"/>
    </source>
</evidence>
<dbReference type="CDD" id="cd00190">
    <property type="entry name" value="Tryp_SPc"/>
    <property type="match status" value="1"/>
</dbReference>
<evidence type="ECO:0000259" key="8">
    <source>
        <dbReference type="PROSITE" id="PS50240"/>
    </source>
</evidence>
<dbReference type="GO" id="GO:0006508">
    <property type="term" value="P:proteolysis"/>
    <property type="evidence" value="ECO:0007669"/>
    <property type="project" value="UniProtKB-KW"/>
</dbReference>
<organism evidence="9 10">
    <name type="scientific">Hypsibius exemplaris</name>
    <name type="common">Freshwater tardigrade</name>
    <dbReference type="NCBI Taxonomy" id="2072580"/>
    <lineage>
        <taxon>Eukaryota</taxon>
        <taxon>Metazoa</taxon>
        <taxon>Ecdysozoa</taxon>
        <taxon>Tardigrada</taxon>
        <taxon>Eutardigrada</taxon>
        <taxon>Parachela</taxon>
        <taxon>Hypsibioidea</taxon>
        <taxon>Hypsibiidae</taxon>
        <taxon>Hypsibius</taxon>
    </lineage>
</organism>
<accession>A0A1W0WIN8</accession>
<evidence type="ECO:0000256" key="5">
    <source>
        <dbReference type="ARBA" id="ARBA00023157"/>
    </source>
</evidence>
<dbReference type="InterPro" id="IPR001254">
    <property type="entry name" value="Trypsin_dom"/>
</dbReference>
<name>A0A1W0WIN8_HYPEX</name>
<evidence type="ECO:0000256" key="6">
    <source>
        <dbReference type="RuleBase" id="RU363034"/>
    </source>
</evidence>
<dbReference type="OrthoDB" id="10061449at2759"/>
<feature type="signal peptide" evidence="7">
    <location>
        <begin position="1"/>
        <end position="28"/>
    </location>
</feature>
<keyword evidence="5" id="KW-1015">Disulfide bond</keyword>
<keyword evidence="7" id="KW-0732">Signal</keyword>
<comment type="similarity">
    <text evidence="1">Belongs to the peptidase S1 family.</text>
</comment>
<reference evidence="10" key="1">
    <citation type="submission" date="2017-01" db="EMBL/GenBank/DDBJ databases">
        <title>Comparative genomics of anhydrobiosis in the tardigrade Hypsibius dujardini.</title>
        <authorList>
            <person name="Yoshida Y."/>
            <person name="Koutsovoulos G."/>
            <person name="Laetsch D."/>
            <person name="Stevens L."/>
            <person name="Kumar S."/>
            <person name="Horikawa D."/>
            <person name="Ishino K."/>
            <person name="Komine S."/>
            <person name="Tomita M."/>
            <person name="Blaxter M."/>
            <person name="Arakawa K."/>
        </authorList>
    </citation>
    <scope>NUCLEOTIDE SEQUENCE [LARGE SCALE GENOMIC DNA]</scope>
    <source>
        <strain evidence="10">Z151</strain>
    </source>
</reference>
<dbReference type="SUPFAM" id="SSF50494">
    <property type="entry name" value="Trypsin-like serine proteases"/>
    <property type="match status" value="1"/>
</dbReference>
<keyword evidence="10" id="KW-1185">Reference proteome</keyword>
<dbReference type="AlphaFoldDB" id="A0A1W0WIN8"/>
<protein>
    <submittedName>
        <fullName evidence="9">Chymotrypsin-C</fullName>
    </submittedName>
</protein>
<keyword evidence="3 6" id="KW-0378">Hydrolase</keyword>
<evidence type="ECO:0000256" key="7">
    <source>
        <dbReference type="SAM" id="SignalP"/>
    </source>
</evidence>
<dbReference type="InterPro" id="IPR043504">
    <property type="entry name" value="Peptidase_S1_PA_chymotrypsin"/>
</dbReference>
<feature type="domain" description="Peptidase S1" evidence="8">
    <location>
        <begin position="76"/>
        <end position="327"/>
    </location>
</feature>
<dbReference type="InterPro" id="IPR050430">
    <property type="entry name" value="Peptidase_S1"/>
</dbReference>
<dbReference type="InterPro" id="IPR033116">
    <property type="entry name" value="TRYPSIN_SER"/>
</dbReference>
<dbReference type="InterPro" id="IPR018114">
    <property type="entry name" value="TRYPSIN_HIS"/>
</dbReference>
<feature type="chain" id="PRO_5012619176" evidence="7">
    <location>
        <begin position="29"/>
        <end position="333"/>
    </location>
</feature>
<dbReference type="PANTHER" id="PTHR24276">
    <property type="entry name" value="POLYSERASE-RELATED"/>
    <property type="match status" value="1"/>
</dbReference>
<sequence>MWIVPACQYPFRLVLFLFLAIVCQNLMCQTTTDPVEDDDFGDFTFDEDPMMATGPIDPAFQPNASVPTPSLLSPAVIGGNPVKPHKYPFMVGLQMREGNYHFCGDSLITPMHVLTAAHCVVHEENYRKLSSPANLIHVGVGMHNRLPNSRNHYFDVKRILVHHKYRGQSNGFLYDIALLTLGTSVRRRPSLKAGIIRLPAGPANDPPPQTAVRGIGWGLTKNITKNNPESDTPLLLMGADFRVLTNRDCTRRALGSPIAASQICIDSSNRAVCSGDSGGPLFRQLPSGQYELVGLASYIMGQCQQRESANVFTRVSHYKQWIRTALAADSRQG</sequence>
<proteinExistence type="inferred from homology"/>
<dbReference type="PROSITE" id="PS00134">
    <property type="entry name" value="TRYPSIN_HIS"/>
    <property type="match status" value="1"/>
</dbReference>
<dbReference type="Proteomes" id="UP000192578">
    <property type="component" value="Unassembled WGS sequence"/>
</dbReference>
<dbReference type="FunFam" id="2.40.10.10:FF:000068">
    <property type="entry name" value="transmembrane protease serine 2"/>
    <property type="match status" value="1"/>
</dbReference>
<dbReference type="PROSITE" id="PS00135">
    <property type="entry name" value="TRYPSIN_SER"/>
    <property type="match status" value="1"/>
</dbReference>
<evidence type="ECO:0000256" key="3">
    <source>
        <dbReference type="ARBA" id="ARBA00022801"/>
    </source>
</evidence>
<keyword evidence="4 6" id="KW-0720">Serine protease</keyword>
<dbReference type="Gene3D" id="2.40.10.10">
    <property type="entry name" value="Trypsin-like serine proteases"/>
    <property type="match status" value="1"/>
</dbReference>